<feature type="compositionally biased region" description="Basic and acidic residues" evidence="7">
    <location>
        <begin position="185"/>
        <end position="202"/>
    </location>
</feature>
<dbReference type="GO" id="GO:0030276">
    <property type="term" value="F:clathrin binding"/>
    <property type="evidence" value="ECO:0007669"/>
    <property type="project" value="TreeGrafter"/>
</dbReference>
<feature type="compositionally biased region" description="Low complexity" evidence="7">
    <location>
        <begin position="351"/>
        <end position="360"/>
    </location>
</feature>
<dbReference type="SUPFAM" id="SSF48464">
    <property type="entry name" value="ENTH/VHS domain"/>
    <property type="match status" value="1"/>
</dbReference>
<sequence>MSKGLVRSGKNLLKGFSSIQVKVRSATSNDPWGPSGSEMRDIAELTQDHSAFAEIMDMLDKRMNDRGKNWRHVYKALTVFDYCLHMGSENVVLWGKDNIYLIKTLREFIYIDDDGKDQGHNIRSKAKDITSLLQDDDRLRSERKNRSYMASRLQDDEPRPLRPQRTGNSTRAGRRSETEDESQDPELRRALEESKRQAEVDARKRRGDPAEEDDDLARALKLSEEEEEARRRHLAEESENNLFDDSNDQQQGQSYNPYQQQQQQVDFFGNPIYGDNMPLQNTGYLQNAYSQVQQPQMTGMYAQNTGGFYPQQQPQASPYDDYGGGAHDFLTAQNTGMNAATKIERQATGKNNPYAQNAAPAQPPPAQRLEPVKTGSNNPFAQFGNFNNQQPVQQPYQPPQAPSLNDVNASRQNGAAFAQYQQQQALKPQRTKDDGRYADLAALIGTGTGADTFGNTGAMRVAAHHTANPAFMNSAGSSSAGVIRSQQTGHNPFIQAQRTGGGSAPAQQPSYTGGQRMAYVGTQQTGGFAYPGQQQQHQQQYQQQPQGNYQQQSYQQQGYGNQQSLIDL</sequence>
<dbReference type="AlphaFoldDB" id="R4X8A2"/>
<dbReference type="GO" id="GO:0005543">
    <property type="term" value="F:phospholipid binding"/>
    <property type="evidence" value="ECO:0007669"/>
    <property type="project" value="TreeGrafter"/>
</dbReference>
<dbReference type="STRING" id="1097556.R4X8A2"/>
<feature type="region of interest" description="Disordered" evidence="7">
    <location>
        <begin position="493"/>
        <end position="568"/>
    </location>
</feature>
<dbReference type="GO" id="GO:0006897">
    <property type="term" value="P:endocytosis"/>
    <property type="evidence" value="ECO:0007669"/>
    <property type="project" value="TreeGrafter"/>
</dbReference>
<comment type="similarity">
    <text evidence="3">Belongs to the epsin family.</text>
</comment>
<evidence type="ECO:0000259" key="8">
    <source>
        <dbReference type="PROSITE" id="PS50942"/>
    </source>
</evidence>
<dbReference type="GO" id="GO:0005768">
    <property type="term" value="C:endosome"/>
    <property type="evidence" value="ECO:0007669"/>
    <property type="project" value="TreeGrafter"/>
</dbReference>
<dbReference type="InterPro" id="IPR013809">
    <property type="entry name" value="ENTH"/>
</dbReference>
<keyword evidence="10" id="KW-1185">Reference proteome</keyword>
<dbReference type="GO" id="GO:0030125">
    <property type="term" value="C:clathrin vesicle coat"/>
    <property type="evidence" value="ECO:0007669"/>
    <property type="project" value="TreeGrafter"/>
</dbReference>
<comment type="caution">
    <text evidence="9">The sequence shown here is derived from an EMBL/GenBank/DDBJ whole genome shotgun (WGS) entry which is preliminary data.</text>
</comment>
<dbReference type="Proteomes" id="UP000013776">
    <property type="component" value="Unassembled WGS sequence"/>
</dbReference>
<feature type="region of interest" description="Disordered" evidence="7">
    <location>
        <begin position="137"/>
        <end position="258"/>
    </location>
</feature>
<dbReference type="PANTHER" id="PTHR12276">
    <property type="entry name" value="EPSIN/ENT-RELATED"/>
    <property type="match status" value="1"/>
</dbReference>
<protein>
    <submittedName>
        <fullName evidence="9">EH domain binding protein epsin 2</fullName>
    </submittedName>
</protein>
<evidence type="ECO:0000256" key="1">
    <source>
        <dbReference type="ARBA" id="ARBA00004170"/>
    </source>
</evidence>
<keyword evidence="6" id="KW-0446">Lipid-binding</keyword>
<evidence type="ECO:0000313" key="9">
    <source>
        <dbReference type="EMBL" id="CCG81784.1"/>
    </source>
</evidence>
<feature type="compositionally biased region" description="Basic and acidic residues" evidence="7">
    <location>
        <begin position="216"/>
        <end position="236"/>
    </location>
</feature>
<feature type="compositionally biased region" description="Low complexity" evidence="7">
    <location>
        <begin position="530"/>
        <end position="568"/>
    </location>
</feature>
<dbReference type="Gene3D" id="1.25.40.90">
    <property type="match status" value="1"/>
</dbReference>
<organism evidence="9 10">
    <name type="scientific">Taphrina deformans (strain PYCC 5710 / ATCC 11124 / CBS 356.35 / IMI 108563 / JCM 9778 / NBRC 8474)</name>
    <name type="common">Peach leaf curl fungus</name>
    <name type="synonym">Lalaria deformans</name>
    <dbReference type="NCBI Taxonomy" id="1097556"/>
    <lineage>
        <taxon>Eukaryota</taxon>
        <taxon>Fungi</taxon>
        <taxon>Dikarya</taxon>
        <taxon>Ascomycota</taxon>
        <taxon>Taphrinomycotina</taxon>
        <taxon>Taphrinomycetes</taxon>
        <taxon>Taphrinales</taxon>
        <taxon>Taphrinaceae</taxon>
        <taxon>Taphrina</taxon>
    </lineage>
</organism>
<dbReference type="InterPro" id="IPR008942">
    <property type="entry name" value="ENTH_VHS"/>
</dbReference>
<dbReference type="Pfam" id="PF01417">
    <property type="entry name" value="ENTH"/>
    <property type="match status" value="1"/>
</dbReference>
<proteinExistence type="inferred from homology"/>
<keyword evidence="5" id="KW-0597">Phosphoprotein</keyword>
<dbReference type="OrthoDB" id="4033880at2759"/>
<dbReference type="PANTHER" id="PTHR12276:SF110">
    <property type="entry name" value="EPSIN-1-RELATED"/>
    <property type="match status" value="1"/>
</dbReference>
<reference evidence="9 10" key="1">
    <citation type="journal article" date="2013" name="MBio">
        <title>Genome sequencing of the plant pathogen Taphrina deformans, the causal agent of peach leaf curl.</title>
        <authorList>
            <person name="Cisse O.H."/>
            <person name="Almeida J.M.G.C.F."/>
            <person name="Fonseca A."/>
            <person name="Kumar A.A."/>
            <person name="Salojaervi J."/>
            <person name="Overmyer K."/>
            <person name="Hauser P.M."/>
            <person name="Pagni M."/>
        </authorList>
    </citation>
    <scope>NUCLEOTIDE SEQUENCE [LARGE SCALE GENOMIC DNA]</scope>
    <source>
        <strain evidence="10">PYCC 5710 / ATCC 11124 / CBS 356.35 / IMI 108563 / JCM 9778 / NBRC 8474</strain>
    </source>
</reference>
<evidence type="ECO:0000256" key="2">
    <source>
        <dbReference type="ARBA" id="ARBA00004496"/>
    </source>
</evidence>
<feature type="compositionally biased region" description="Polar residues" evidence="7">
    <location>
        <begin position="374"/>
        <end position="388"/>
    </location>
</feature>
<evidence type="ECO:0000256" key="4">
    <source>
        <dbReference type="ARBA" id="ARBA00022490"/>
    </source>
</evidence>
<feature type="compositionally biased region" description="Low complexity" evidence="7">
    <location>
        <begin position="249"/>
        <end position="258"/>
    </location>
</feature>
<dbReference type="GO" id="GO:0005886">
    <property type="term" value="C:plasma membrane"/>
    <property type="evidence" value="ECO:0007669"/>
    <property type="project" value="TreeGrafter"/>
</dbReference>
<dbReference type="CDD" id="cd16991">
    <property type="entry name" value="ENTH_Ent1_Ent2"/>
    <property type="match status" value="1"/>
</dbReference>
<evidence type="ECO:0000256" key="7">
    <source>
        <dbReference type="SAM" id="MobiDB-lite"/>
    </source>
</evidence>
<evidence type="ECO:0000256" key="3">
    <source>
        <dbReference type="ARBA" id="ARBA00010130"/>
    </source>
</evidence>
<comment type="subcellular location">
    <subcellularLocation>
        <location evidence="2">Cytoplasm</location>
    </subcellularLocation>
    <subcellularLocation>
        <location evidence="1">Membrane</location>
        <topology evidence="1">Peripheral membrane protein</topology>
    </subcellularLocation>
</comment>
<dbReference type="GO" id="GO:0180020">
    <property type="term" value="F:membrane bending activity"/>
    <property type="evidence" value="ECO:0007669"/>
    <property type="project" value="UniProtKB-ARBA"/>
</dbReference>
<name>R4X8A2_TAPDE</name>
<dbReference type="VEuPathDB" id="FungiDB:TAPDE_001636"/>
<keyword evidence="4" id="KW-0963">Cytoplasm</keyword>
<feature type="domain" description="ENTH" evidence="8">
    <location>
        <begin position="11"/>
        <end position="143"/>
    </location>
</feature>
<dbReference type="SMART" id="SM00273">
    <property type="entry name" value="ENTH"/>
    <property type="match status" value="1"/>
</dbReference>
<dbReference type="GO" id="GO:0007015">
    <property type="term" value="P:actin filament organization"/>
    <property type="evidence" value="ECO:0007669"/>
    <property type="project" value="TreeGrafter"/>
</dbReference>
<dbReference type="SMART" id="SM00726">
    <property type="entry name" value="UIM"/>
    <property type="match status" value="2"/>
</dbReference>
<evidence type="ECO:0000256" key="5">
    <source>
        <dbReference type="ARBA" id="ARBA00022553"/>
    </source>
</evidence>
<dbReference type="EMBL" id="CAHR02000058">
    <property type="protein sequence ID" value="CCG81784.1"/>
    <property type="molecule type" value="Genomic_DNA"/>
</dbReference>
<feature type="region of interest" description="Disordered" evidence="7">
    <location>
        <begin position="351"/>
        <end position="403"/>
    </location>
</feature>
<dbReference type="PROSITE" id="PS50942">
    <property type="entry name" value="ENTH"/>
    <property type="match status" value="1"/>
</dbReference>
<evidence type="ECO:0000313" key="10">
    <source>
        <dbReference type="Proteomes" id="UP000013776"/>
    </source>
</evidence>
<dbReference type="PROSITE" id="PS50330">
    <property type="entry name" value="UIM"/>
    <property type="match status" value="1"/>
</dbReference>
<accession>R4X8A2</accession>
<dbReference type="eggNOG" id="KOG2056">
    <property type="taxonomic scope" value="Eukaryota"/>
</dbReference>
<gene>
    <name evidence="9" type="ORF">TAPDE_001636</name>
</gene>
<evidence type="ECO:0000256" key="6">
    <source>
        <dbReference type="ARBA" id="ARBA00023121"/>
    </source>
</evidence>
<dbReference type="FunFam" id="1.25.40.90:FF:000006">
    <property type="entry name" value="Clathrin interactor 1"/>
    <property type="match status" value="1"/>
</dbReference>
<dbReference type="InterPro" id="IPR003903">
    <property type="entry name" value="UIM_dom"/>
</dbReference>